<dbReference type="SUPFAM" id="SSF53254">
    <property type="entry name" value="Phosphoglycerate mutase-like"/>
    <property type="match status" value="1"/>
</dbReference>
<dbReference type="InterPro" id="IPR029033">
    <property type="entry name" value="His_PPase_superfam"/>
</dbReference>
<dbReference type="CDD" id="cd07040">
    <property type="entry name" value="HP"/>
    <property type="match status" value="1"/>
</dbReference>
<dbReference type="Gene3D" id="3.40.50.1240">
    <property type="entry name" value="Phosphoglycerate mutase-like"/>
    <property type="match status" value="1"/>
</dbReference>
<dbReference type="Pfam" id="PF00300">
    <property type="entry name" value="His_Phos_1"/>
    <property type="match status" value="2"/>
</dbReference>
<protein>
    <recommendedName>
        <fullName evidence="3">Histidine phosphatase family protein</fullName>
    </recommendedName>
</protein>
<dbReference type="PANTHER" id="PTHR48100">
    <property type="entry name" value="BROAD-SPECIFICITY PHOSPHATASE YOR283W-RELATED"/>
    <property type="match status" value="1"/>
</dbReference>
<evidence type="ECO:0000313" key="1">
    <source>
        <dbReference type="EMBL" id="RUO38545.1"/>
    </source>
</evidence>
<dbReference type="GO" id="GO:0005737">
    <property type="term" value="C:cytoplasm"/>
    <property type="evidence" value="ECO:0007669"/>
    <property type="project" value="TreeGrafter"/>
</dbReference>
<dbReference type="RefSeq" id="WP_126805762.1">
    <property type="nucleotide sequence ID" value="NZ_PIPP01000001.1"/>
</dbReference>
<dbReference type="InterPro" id="IPR013078">
    <property type="entry name" value="His_Pase_superF_clade-1"/>
</dbReference>
<organism evidence="1 2">
    <name type="scientific">Aliidiomarina shirensis</name>
    <dbReference type="NCBI Taxonomy" id="1048642"/>
    <lineage>
        <taxon>Bacteria</taxon>
        <taxon>Pseudomonadati</taxon>
        <taxon>Pseudomonadota</taxon>
        <taxon>Gammaproteobacteria</taxon>
        <taxon>Alteromonadales</taxon>
        <taxon>Idiomarinaceae</taxon>
        <taxon>Aliidiomarina</taxon>
    </lineage>
</organism>
<proteinExistence type="predicted"/>
<comment type="caution">
    <text evidence="1">The sequence shown here is derived from an EMBL/GenBank/DDBJ whole genome shotgun (WGS) entry which is preliminary data.</text>
</comment>
<evidence type="ECO:0000313" key="2">
    <source>
        <dbReference type="Proteomes" id="UP000286934"/>
    </source>
</evidence>
<dbReference type="Proteomes" id="UP000286934">
    <property type="component" value="Unassembled WGS sequence"/>
</dbReference>
<evidence type="ECO:0008006" key="3">
    <source>
        <dbReference type="Google" id="ProtNLM"/>
    </source>
</evidence>
<dbReference type="InterPro" id="IPR050275">
    <property type="entry name" value="PGM_Phosphatase"/>
</dbReference>
<gene>
    <name evidence="1" type="ORF">CWE13_02565</name>
</gene>
<keyword evidence="2" id="KW-1185">Reference proteome</keyword>
<dbReference type="OrthoDB" id="280692at2"/>
<accession>A0A432WXQ5</accession>
<dbReference type="GO" id="GO:0016791">
    <property type="term" value="F:phosphatase activity"/>
    <property type="evidence" value="ECO:0007669"/>
    <property type="project" value="TreeGrafter"/>
</dbReference>
<dbReference type="EMBL" id="PIPP01000001">
    <property type="protein sequence ID" value="RUO38545.1"/>
    <property type="molecule type" value="Genomic_DNA"/>
</dbReference>
<reference evidence="2" key="1">
    <citation type="journal article" date="2018" name="Front. Microbiol.">
        <title>Genome-Based Analysis Reveals the Taxonomy and Diversity of the Family Idiomarinaceae.</title>
        <authorList>
            <person name="Liu Y."/>
            <person name="Lai Q."/>
            <person name="Shao Z."/>
        </authorList>
    </citation>
    <scope>NUCLEOTIDE SEQUENCE [LARGE SCALE GENOMIC DNA]</scope>
    <source>
        <strain evidence="2">AIS</strain>
    </source>
</reference>
<dbReference type="AlphaFoldDB" id="A0A432WXQ5"/>
<name>A0A432WXQ5_9GAMM</name>
<dbReference type="PANTHER" id="PTHR48100:SF1">
    <property type="entry name" value="HISTIDINE PHOSPHATASE FAMILY PROTEIN-RELATED"/>
    <property type="match status" value="1"/>
</dbReference>
<dbReference type="SMART" id="SM00855">
    <property type="entry name" value="PGAM"/>
    <property type="match status" value="1"/>
</dbReference>
<sequence>MALVTLIRHGQASFGAADYDQLSPLGFKQLKHLGAVLNEQEEHFDVLVRGGLKRHKQSAEAFLQGYANPLDVVEKTDWNEFDHRAVMRALANDEPDLRSLFASDGKANISETEVLALFMKAVSRWQSGAHDNDYHEPWQHFVARVELAWQSLAELAEHKRIAVITSGGPIALTTMGSLGMPSAQMMEINARLVNSGVSRFLYKPEQAPRLLSLNEHHHVTGRYKHLLSYR</sequence>